<keyword evidence="4" id="KW-1185">Reference proteome</keyword>
<dbReference type="SUPFAM" id="SSF53098">
    <property type="entry name" value="Ribonuclease H-like"/>
    <property type="match status" value="1"/>
</dbReference>
<sequence>MKSIPNSQKQQEAIRLHHRIDSFFDNFAIGTLLNRAGIRKIRGASPLVLLKAIFVLPFENNNFFRSIVAGNNHGFKKDAAYQLLKNPRYNWRKLLLLLAAKLVNFCDLLTDCDRKKVLIIDDSTYDRSHSKFVELLARVHDHTENRFLNGFKMLSLGWSDGATFLPLDFSMLSSANSQNRLQGITKKLDKRSIGYKRRQEAMTKATELLVPMIKRVLAAGIDASHILMDSWFAFPSVIQALSRHRPVICMLKDMPTILYRHCHTEIRLGELYKRIKKRRGKAKILASVIVETRDGLPVKIVFVRHRQKRGWLAILSTDLELSAEEIVRIYGKRWDIEVFFKMAKHYLNLEREMQLRDYDGLIGHTTIVMLRYLFLAFEQRLHDDPRTLGSLFYACSDELQDLSVLEALQRILSLALDKIRKIGVLPENIISNILDAVMSVAIDMLKPPAPSTS</sequence>
<proteinExistence type="predicted"/>
<dbReference type="RefSeq" id="WP_267927913.1">
    <property type="nucleotide sequence ID" value="NZ_AP024233.1"/>
</dbReference>
<evidence type="ECO:0000313" key="4">
    <source>
        <dbReference type="Proteomes" id="UP001063350"/>
    </source>
</evidence>
<dbReference type="Pfam" id="PF13546">
    <property type="entry name" value="DDE_5"/>
    <property type="match status" value="1"/>
</dbReference>
<dbReference type="InterPro" id="IPR012337">
    <property type="entry name" value="RNaseH-like_sf"/>
</dbReference>
<dbReference type="InterPro" id="IPR006783">
    <property type="entry name" value="Transposase_ISC1217"/>
</dbReference>
<dbReference type="Gene3D" id="3.90.350.10">
    <property type="entry name" value="Transposase Inhibitor Protein From Tn5, Chain A, domain 1"/>
    <property type="match status" value="1"/>
</dbReference>
<dbReference type="EMBL" id="AP024233">
    <property type="protein sequence ID" value="BCO09181.1"/>
    <property type="molecule type" value="Genomic_DNA"/>
</dbReference>
<organism evidence="3 4">
    <name type="scientific">Desulfolithobacter dissulfuricans</name>
    <dbReference type="NCBI Taxonomy" id="2795293"/>
    <lineage>
        <taxon>Bacteria</taxon>
        <taxon>Pseudomonadati</taxon>
        <taxon>Thermodesulfobacteriota</taxon>
        <taxon>Desulfobulbia</taxon>
        <taxon>Desulfobulbales</taxon>
        <taxon>Desulfobulbaceae</taxon>
        <taxon>Desulfolithobacter</taxon>
    </lineage>
</organism>
<protein>
    <submittedName>
        <fullName evidence="3">Transposase</fullName>
    </submittedName>
</protein>
<feature type="domain" description="Transposase IS701-like DDE" evidence="1">
    <location>
        <begin position="72"/>
        <end position="244"/>
    </location>
</feature>
<gene>
    <name evidence="2" type="ORF">GF1_03550</name>
    <name evidence="3" type="ORF">GF1_15570</name>
</gene>
<dbReference type="AlphaFoldDB" id="A0A915U0E2"/>
<dbReference type="EMBL" id="AP024233">
    <property type="protein sequence ID" value="BCO07979.1"/>
    <property type="molecule type" value="Genomic_DNA"/>
</dbReference>
<dbReference type="KEGG" id="ddu:GF1_15570"/>
<accession>A0A915U0E2</accession>
<dbReference type="InterPro" id="IPR038721">
    <property type="entry name" value="IS701-like_DDE_dom"/>
</dbReference>
<dbReference type="Proteomes" id="UP001063350">
    <property type="component" value="Chromosome"/>
</dbReference>
<evidence type="ECO:0000259" key="1">
    <source>
        <dbReference type="Pfam" id="PF13546"/>
    </source>
</evidence>
<evidence type="ECO:0000313" key="2">
    <source>
        <dbReference type="EMBL" id="BCO07979.1"/>
    </source>
</evidence>
<dbReference type="Pfam" id="PF04693">
    <property type="entry name" value="DDE_Tnp_2"/>
    <property type="match status" value="1"/>
</dbReference>
<name>A0A915U0E2_9BACT</name>
<evidence type="ECO:0000313" key="3">
    <source>
        <dbReference type="EMBL" id="BCO09181.1"/>
    </source>
</evidence>
<dbReference type="KEGG" id="ddu:GF1_03550"/>
<reference evidence="3" key="1">
    <citation type="submission" date="2020-12" db="EMBL/GenBank/DDBJ databases">
        <title>Desulfobium dissulfuricans gen. nov., sp. nov., a novel mesophilic, sulfate-reducing bacterium isolated from a deep-sea hydrothermal vent.</title>
        <authorList>
            <person name="Hashimoto Y."/>
            <person name="Tame A."/>
            <person name="Sawayama S."/>
            <person name="Miyazaki J."/>
            <person name="Takai K."/>
            <person name="Nakagawa S."/>
        </authorList>
    </citation>
    <scope>NUCLEOTIDE SEQUENCE</scope>
    <source>
        <strain evidence="3">GF1</strain>
    </source>
</reference>